<name>A0ABY2BF69_9ACTN</name>
<evidence type="ECO:0000313" key="2">
    <source>
        <dbReference type="Proteomes" id="UP000295818"/>
    </source>
</evidence>
<protein>
    <submittedName>
        <fullName evidence="1">Uncharacterized protein</fullName>
    </submittedName>
</protein>
<proteinExistence type="predicted"/>
<sequence>MVCPSDHLSGGPCLTVGLRALPWHLLSWRYRARVLRPVAGRRPLPGDSPLCPVAGNCPLPGHSSLPLRARGRSLALLRAGRLLGALTRLGALGKVPEPAAARPVELRLPSPTP</sequence>
<evidence type="ECO:0000313" key="1">
    <source>
        <dbReference type="EMBL" id="TCO18363.1"/>
    </source>
</evidence>
<reference evidence="1 2" key="1">
    <citation type="journal article" date="2015" name="Stand. Genomic Sci.">
        <title>Genomic Encyclopedia of Bacterial and Archaeal Type Strains, Phase III: the genomes of soil and plant-associated and newly described type strains.</title>
        <authorList>
            <person name="Whitman W.B."/>
            <person name="Woyke T."/>
            <person name="Klenk H.P."/>
            <person name="Zhou Y."/>
            <person name="Lilburn T.G."/>
            <person name="Beck B.J."/>
            <person name="De Vos P."/>
            <person name="Vandamme P."/>
            <person name="Eisen J.A."/>
            <person name="Garrity G."/>
            <person name="Hugenholtz P."/>
            <person name="Kyrpides N.C."/>
        </authorList>
    </citation>
    <scope>NUCLEOTIDE SEQUENCE [LARGE SCALE GENOMIC DNA]</scope>
    <source>
        <strain evidence="1 2">VKM Ac-2538</strain>
    </source>
</reference>
<keyword evidence="2" id="KW-1185">Reference proteome</keyword>
<organism evidence="1 2">
    <name type="scientific">Kribbella orskensis</name>
    <dbReference type="NCBI Taxonomy" id="2512216"/>
    <lineage>
        <taxon>Bacteria</taxon>
        <taxon>Bacillati</taxon>
        <taxon>Actinomycetota</taxon>
        <taxon>Actinomycetes</taxon>
        <taxon>Propionibacteriales</taxon>
        <taxon>Kribbellaceae</taxon>
        <taxon>Kribbella</taxon>
    </lineage>
</organism>
<gene>
    <name evidence="1" type="ORF">EV644_112111</name>
</gene>
<accession>A0ABY2BF69</accession>
<comment type="caution">
    <text evidence="1">The sequence shown here is derived from an EMBL/GenBank/DDBJ whole genome shotgun (WGS) entry which is preliminary data.</text>
</comment>
<dbReference type="EMBL" id="SLWM01000012">
    <property type="protein sequence ID" value="TCO18363.1"/>
    <property type="molecule type" value="Genomic_DNA"/>
</dbReference>
<dbReference type="Proteomes" id="UP000295818">
    <property type="component" value="Unassembled WGS sequence"/>
</dbReference>